<reference evidence="1 2" key="1">
    <citation type="submission" date="2019-08" db="EMBL/GenBank/DDBJ databases">
        <title>Actinomadura sp. nov. CYP1-5 isolated from mountain soil.</title>
        <authorList>
            <person name="Songsumanus A."/>
            <person name="Kuncharoen N."/>
            <person name="Kudo T."/>
            <person name="Yuki M."/>
            <person name="Igarashi Y."/>
            <person name="Tanasupawat S."/>
        </authorList>
    </citation>
    <scope>NUCLEOTIDE SEQUENCE [LARGE SCALE GENOMIC DNA]</scope>
    <source>
        <strain evidence="1 2">CYP1-5</strain>
    </source>
</reference>
<dbReference type="Proteomes" id="UP000323505">
    <property type="component" value="Unassembled WGS sequence"/>
</dbReference>
<evidence type="ECO:0000313" key="1">
    <source>
        <dbReference type="EMBL" id="TYK47127.1"/>
    </source>
</evidence>
<dbReference type="EMBL" id="VSRQ01000005">
    <property type="protein sequence ID" value="TYK47127.1"/>
    <property type="molecule type" value="Genomic_DNA"/>
</dbReference>
<accession>A0A5D3FE09</accession>
<sequence length="88" mass="8995">MTTRAERCCAAARVEGVGAVRLAGRRPARLRFVSAAARWRSAERARRRAAASAGTVMGGRTAVVDSGPRFVPLLAGPPVGLVAAPAAG</sequence>
<dbReference type="AlphaFoldDB" id="A0A5D3FE09"/>
<comment type="caution">
    <text evidence="1">The sequence shown here is derived from an EMBL/GenBank/DDBJ whole genome shotgun (WGS) entry which is preliminary data.</text>
</comment>
<name>A0A5D3FE09_9ACTN</name>
<evidence type="ECO:0000313" key="2">
    <source>
        <dbReference type="Proteomes" id="UP000323505"/>
    </source>
</evidence>
<keyword evidence="2" id="KW-1185">Reference proteome</keyword>
<dbReference type="RefSeq" id="WP_148763328.1">
    <property type="nucleotide sequence ID" value="NZ_VSRQ01000005.1"/>
</dbReference>
<organism evidence="1 2">
    <name type="scientific">Actinomadura decatromicini</name>
    <dbReference type="NCBI Taxonomy" id="2604572"/>
    <lineage>
        <taxon>Bacteria</taxon>
        <taxon>Bacillati</taxon>
        <taxon>Actinomycetota</taxon>
        <taxon>Actinomycetes</taxon>
        <taxon>Streptosporangiales</taxon>
        <taxon>Thermomonosporaceae</taxon>
        <taxon>Actinomadura</taxon>
    </lineage>
</organism>
<protein>
    <submittedName>
        <fullName evidence="1">Uncharacterized protein</fullName>
    </submittedName>
</protein>
<gene>
    <name evidence="1" type="ORF">FXF68_25305</name>
</gene>
<proteinExistence type="predicted"/>